<dbReference type="AlphaFoldDB" id="A0A1Y2UMM1"/>
<comment type="caution">
    <text evidence="1">The sequence shown here is derived from an EMBL/GenBank/DDBJ whole genome shotgun (WGS) entry which is preliminary data.</text>
</comment>
<sequence length="328" mass="39650">MRFGDEKLKNRVCLIIPYFGELPQYSKLFFKSVSANLNLDILLITDSDIKIPLKNVKVIRYTFEQLTKKIQEKFSFRIALTKPYKLCDFRPAYGYIFHEFLNDYEFWGYCDLDIIFGDFNQFVTDDILDNYDKVYQHGHLSLYRNCKRVNFEFMSDYGMSYREVFSTHVNCVFDELEGIQKKFDHDGFKTYKGWDFFDANPWKYHLTRVTSYVPKGILDKDFDFIHEAFAWDQGHLFRLAVRSEKIVKNEYLYIHFQKRNYQIFENIDKYNDVLYLTNSKCIKGIESINKNNIDKFNAFSNIKQFELIIKKINFVWKRRFKKYILRKG</sequence>
<dbReference type="Proteomes" id="UP000194286">
    <property type="component" value="Unassembled WGS sequence"/>
</dbReference>
<evidence type="ECO:0000313" key="2">
    <source>
        <dbReference type="Proteomes" id="UP000194286"/>
    </source>
</evidence>
<dbReference type="RefSeq" id="WP_086135956.1">
    <property type="nucleotide sequence ID" value="NZ_MIMU01000091.1"/>
</dbReference>
<reference evidence="1 2" key="1">
    <citation type="submission" date="2016-09" db="EMBL/GenBank/DDBJ databases">
        <title>Lactobacillus reuteri KLR3005, genome sequencing and assembly.</title>
        <authorList>
            <person name="Lee J.-Y."/>
            <person name="Kim E.B."/>
            <person name="Choi Y.-J."/>
        </authorList>
    </citation>
    <scope>NUCLEOTIDE SEQUENCE [LARGE SCALE GENOMIC DNA]</scope>
    <source>
        <strain evidence="1 2">KLR3005</strain>
    </source>
</reference>
<evidence type="ECO:0000313" key="1">
    <source>
        <dbReference type="EMBL" id="OTA84673.1"/>
    </source>
</evidence>
<accession>A0A1Y2UMM1</accession>
<gene>
    <name evidence="1" type="ORF">BHL82_06450</name>
</gene>
<dbReference type="EMBL" id="MIMU01000091">
    <property type="protein sequence ID" value="OTA84673.1"/>
    <property type="molecule type" value="Genomic_DNA"/>
</dbReference>
<dbReference type="Pfam" id="PF20330">
    <property type="entry name" value="DUF6625"/>
    <property type="match status" value="1"/>
</dbReference>
<protein>
    <submittedName>
        <fullName evidence="1">Uncharacterized protein</fullName>
    </submittedName>
</protein>
<proteinExistence type="predicted"/>
<dbReference type="InterPro" id="IPR046733">
    <property type="entry name" value="DUF6625"/>
</dbReference>
<name>A0A1Y2UMM1_LIMRT</name>
<organism evidence="1 2">
    <name type="scientific">Limosilactobacillus reuteri</name>
    <name type="common">Lactobacillus reuteri</name>
    <dbReference type="NCBI Taxonomy" id="1598"/>
    <lineage>
        <taxon>Bacteria</taxon>
        <taxon>Bacillati</taxon>
        <taxon>Bacillota</taxon>
        <taxon>Bacilli</taxon>
        <taxon>Lactobacillales</taxon>
        <taxon>Lactobacillaceae</taxon>
        <taxon>Limosilactobacillus</taxon>
    </lineage>
</organism>